<gene>
    <name evidence="1" type="ORF">GCM10017044_28630</name>
</gene>
<evidence type="ECO:0000313" key="1">
    <source>
        <dbReference type="EMBL" id="GHF31363.1"/>
    </source>
</evidence>
<keyword evidence="2" id="KW-1185">Reference proteome</keyword>
<dbReference type="Proteomes" id="UP000630923">
    <property type="component" value="Unassembled WGS sequence"/>
</dbReference>
<protein>
    <submittedName>
        <fullName evidence="1">Uncharacterized protein</fullName>
    </submittedName>
</protein>
<accession>A0A919AZX6</accession>
<dbReference type="EMBL" id="BNCI01000002">
    <property type="protein sequence ID" value="GHF31363.1"/>
    <property type="molecule type" value="Genomic_DNA"/>
</dbReference>
<name>A0A919AZX6_9PROT</name>
<proteinExistence type="predicted"/>
<evidence type="ECO:0000313" key="2">
    <source>
        <dbReference type="Proteomes" id="UP000630923"/>
    </source>
</evidence>
<dbReference type="AlphaFoldDB" id="A0A919AZX6"/>
<reference evidence="1" key="1">
    <citation type="journal article" date="2014" name="Int. J. Syst. Evol. Microbiol.">
        <title>Complete genome sequence of Corynebacterium casei LMG S-19264T (=DSM 44701T), isolated from a smear-ripened cheese.</title>
        <authorList>
            <consortium name="US DOE Joint Genome Institute (JGI-PGF)"/>
            <person name="Walter F."/>
            <person name="Albersmeier A."/>
            <person name="Kalinowski J."/>
            <person name="Ruckert C."/>
        </authorList>
    </citation>
    <scope>NUCLEOTIDE SEQUENCE</scope>
    <source>
        <strain evidence="1">KCTC 42590</strain>
    </source>
</reference>
<organism evidence="1 2">
    <name type="scientific">Kordiimonas sediminis</name>
    <dbReference type="NCBI Taxonomy" id="1735581"/>
    <lineage>
        <taxon>Bacteria</taxon>
        <taxon>Pseudomonadati</taxon>
        <taxon>Pseudomonadota</taxon>
        <taxon>Alphaproteobacteria</taxon>
        <taxon>Kordiimonadales</taxon>
        <taxon>Kordiimonadaceae</taxon>
        <taxon>Kordiimonas</taxon>
    </lineage>
</organism>
<reference evidence="1" key="2">
    <citation type="submission" date="2020-09" db="EMBL/GenBank/DDBJ databases">
        <authorList>
            <person name="Sun Q."/>
            <person name="Kim S."/>
        </authorList>
    </citation>
    <scope>NUCLEOTIDE SEQUENCE</scope>
    <source>
        <strain evidence="1">KCTC 42590</strain>
    </source>
</reference>
<sequence length="159" mass="17644">MNMMEKLEQISSQLSGVCLSHQDERLLQSLLPNTLLPAWLIAALKRHNVIGVEFSLDEDADASGMGGEMQWMTAEEICEEALKCYPGRSVVGLGYLPLLKCLEGSGDPYFLKVSDDEQGSAIVRVPHDSENKDGTYREADIELVAVSLIEFFDYSEVLE</sequence>
<comment type="caution">
    <text evidence="1">The sequence shown here is derived from an EMBL/GenBank/DDBJ whole genome shotgun (WGS) entry which is preliminary data.</text>
</comment>
<dbReference type="RefSeq" id="WP_191254099.1">
    <property type="nucleotide sequence ID" value="NZ_BNCI01000002.1"/>
</dbReference>